<protein>
    <recommendedName>
        <fullName evidence="5">Double zinc ribbon</fullName>
    </recommendedName>
</protein>
<proteinExistence type="predicted"/>
<dbReference type="OrthoDB" id="269673at2"/>
<keyword evidence="2" id="KW-0472">Membrane</keyword>
<comment type="caution">
    <text evidence="3">The sequence shown here is derived from an EMBL/GenBank/DDBJ whole genome shotgun (WGS) entry which is preliminary data.</text>
</comment>
<feature type="transmembrane region" description="Helical" evidence="2">
    <location>
        <begin position="229"/>
        <end position="244"/>
    </location>
</feature>
<feature type="transmembrane region" description="Helical" evidence="2">
    <location>
        <begin position="201"/>
        <end position="222"/>
    </location>
</feature>
<evidence type="ECO:0000256" key="2">
    <source>
        <dbReference type="SAM" id="Phobius"/>
    </source>
</evidence>
<keyword evidence="2" id="KW-1133">Transmembrane helix</keyword>
<gene>
    <name evidence="3" type="ORF">Pla100_15200</name>
</gene>
<sequence>MPIAIQCRCGKSLSVRDELAGKAVKCPGCSQPVRIPDGPSKPAAASPVAAKPGVAKPVASRPAPTPAAAPRSSMDDLFAEEGMDRQVTSICPACNAEMATGAVLCMKCGFNQQTGERMQAHLVAGVDIDAGTMALMRAEKDMARTQALQDRMIKNAGMPPWMLALVLFILGSATTIAVIAVNASRRAEAIDFSPMRMFLNLGGSAFLMVAIGAVLSMIALAFRTDRKEGLLSLTILYLFVFAFKRKEGTWKRLALAVVCGAIAGAFFAGASKY</sequence>
<dbReference type="AlphaFoldDB" id="A0A5C6AUD8"/>
<feature type="region of interest" description="Disordered" evidence="1">
    <location>
        <begin position="29"/>
        <end position="72"/>
    </location>
</feature>
<reference evidence="3 4" key="1">
    <citation type="submission" date="2019-02" db="EMBL/GenBank/DDBJ databases">
        <title>Deep-cultivation of Planctomycetes and their phenomic and genomic characterization uncovers novel biology.</title>
        <authorList>
            <person name="Wiegand S."/>
            <person name="Jogler M."/>
            <person name="Boedeker C."/>
            <person name="Pinto D."/>
            <person name="Vollmers J."/>
            <person name="Rivas-Marin E."/>
            <person name="Kohn T."/>
            <person name="Peeters S.H."/>
            <person name="Heuer A."/>
            <person name="Rast P."/>
            <person name="Oberbeckmann S."/>
            <person name="Bunk B."/>
            <person name="Jeske O."/>
            <person name="Meyerdierks A."/>
            <person name="Storesund J.E."/>
            <person name="Kallscheuer N."/>
            <person name="Luecker S."/>
            <person name="Lage O.M."/>
            <person name="Pohl T."/>
            <person name="Merkel B.J."/>
            <person name="Hornburger P."/>
            <person name="Mueller R.-W."/>
            <person name="Bruemmer F."/>
            <person name="Labrenz M."/>
            <person name="Spormann A.M."/>
            <person name="Op Den Camp H."/>
            <person name="Overmann J."/>
            <person name="Amann R."/>
            <person name="Jetten M.S.M."/>
            <person name="Mascher T."/>
            <person name="Medema M.H."/>
            <person name="Devos D.P."/>
            <person name="Kaster A.-K."/>
            <person name="Ovreas L."/>
            <person name="Rohde M."/>
            <person name="Galperin M.Y."/>
            <person name="Jogler C."/>
        </authorList>
    </citation>
    <scope>NUCLEOTIDE SEQUENCE [LARGE SCALE GENOMIC DNA]</scope>
    <source>
        <strain evidence="3 4">Pla100</strain>
    </source>
</reference>
<keyword evidence="4" id="KW-1185">Reference proteome</keyword>
<name>A0A5C6AUD8_9BACT</name>
<evidence type="ECO:0000313" key="3">
    <source>
        <dbReference type="EMBL" id="TWU01784.1"/>
    </source>
</evidence>
<evidence type="ECO:0000313" key="4">
    <source>
        <dbReference type="Proteomes" id="UP000316213"/>
    </source>
</evidence>
<organism evidence="3 4">
    <name type="scientific">Neorhodopirellula pilleata</name>
    <dbReference type="NCBI Taxonomy" id="2714738"/>
    <lineage>
        <taxon>Bacteria</taxon>
        <taxon>Pseudomonadati</taxon>
        <taxon>Planctomycetota</taxon>
        <taxon>Planctomycetia</taxon>
        <taxon>Pirellulales</taxon>
        <taxon>Pirellulaceae</taxon>
        <taxon>Neorhodopirellula</taxon>
    </lineage>
</organism>
<feature type="transmembrane region" description="Helical" evidence="2">
    <location>
        <begin position="250"/>
        <end position="270"/>
    </location>
</feature>
<dbReference type="Proteomes" id="UP000316213">
    <property type="component" value="Unassembled WGS sequence"/>
</dbReference>
<dbReference type="RefSeq" id="WP_146577016.1">
    <property type="nucleotide sequence ID" value="NZ_SJPM01000002.1"/>
</dbReference>
<keyword evidence="2" id="KW-0812">Transmembrane</keyword>
<accession>A0A5C6AUD8</accession>
<feature type="compositionally biased region" description="Low complexity" evidence="1">
    <location>
        <begin position="38"/>
        <end position="72"/>
    </location>
</feature>
<evidence type="ECO:0000256" key="1">
    <source>
        <dbReference type="SAM" id="MobiDB-lite"/>
    </source>
</evidence>
<feature type="transmembrane region" description="Helical" evidence="2">
    <location>
        <begin position="161"/>
        <end position="181"/>
    </location>
</feature>
<dbReference type="EMBL" id="SJPM01000002">
    <property type="protein sequence ID" value="TWU01784.1"/>
    <property type="molecule type" value="Genomic_DNA"/>
</dbReference>
<evidence type="ECO:0008006" key="5">
    <source>
        <dbReference type="Google" id="ProtNLM"/>
    </source>
</evidence>